<reference evidence="1" key="1">
    <citation type="submission" date="2020-11" db="EMBL/GenBank/DDBJ databases">
        <title>Carbohydrate-dependent, anaerobic sulfur respiration: A novel catabolism in halophilic archaea.</title>
        <authorList>
            <person name="Sorokin D.Y."/>
            <person name="Messina E."/>
            <person name="Smedile F."/>
            <person name="La Cono V."/>
            <person name="Hallsworth J.E."/>
            <person name="Yakimov M.M."/>
        </authorList>
    </citation>
    <scope>NUCLEOTIDE SEQUENCE</scope>
    <source>
        <strain evidence="1">HSR12-1</strain>
    </source>
</reference>
<organism evidence="1 2">
    <name type="scientific">Halapricum desulfuricans</name>
    <dbReference type="NCBI Taxonomy" id="2841257"/>
    <lineage>
        <taxon>Archaea</taxon>
        <taxon>Methanobacteriati</taxon>
        <taxon>Methanobacteriota</taxon>
        <taxon>Stenosarchaea group</taxon>
        <taxon>Halobacteria</taxon>
        <taxon>Halobacteriales</taxon>
        <taxon>Haloarculaceae</taxon>
        <taxon>Halapricum</taxon>
    </lineage>
</organism>
<sequence length="43" mass="5128">MPELRLHISAEDVDAEELSLELFNPENPDERIVYEYAPEKVYY</sequence>
<dbReference type="AlphaFoldDB" id="A0A897N1J4"/>
<evidence type="ECO:0000313" key="1">
    <source>
        <dbReference type="EMBL" id="QSG06381.1"/>
    </source>
</evidence>
<proteinExistence type="predicted"/>
<dbReference type="Proteomes" id="UP000663525">
    <property type="component" value="Chromosome"/>
</dbReference>
<protein>
    <submittedName>
        <fullName evidence="1">Uncharacterized protein</fullName>
    </submittedName>
</protein>
<accession>A0A897N1J4</accession>
<gene>
    <name evidence="1" type="ORF">HSR121_2049</name>
</gene>
<name>A0A897N1J4_9EURY</name>
<evidence type="ECO:0000313" key="2">
    <source>
        <dbReference type="Proteomes" id="UP000663525"/>
    </source>
</evidence>
<dbReference type="EMBL" id="CP064787">
    <property type="protein sequence ID" value="QSG06381.1"/>
    <property type="molecule type" value="Genomic_DNA"/>
</dbReference>